<feature type="transmembrane region" description="Helical" evidence="8">
    <location>
        <begin position="297"/>
        <end position="318"/>
    </location>
</feature>
<organism evidence="10 11">
    <name type="scientific">Gibbsiella quercinecans</name>
    <dbReference type="NCBI Taxonomy" id="929813"/>
    <lineage>
        <taxon>Bacteria</taxon>
        <taxon>Pseudomonadati</taxon>
        <taxon>Pseudomonadota</taxon>
        <taxon>Gammaproteobacteria</taxon>
        <taxon>Enterobacterales</taxon>
        <taxon>Yersiniaceae</taxon>
        <taxon>Gibbsiella</taxon>
    </lineage>
</organism>
<keyword evidence="7 8" id="KW-0472">Membrane</keyword>
<reference evidence="10 11" key="1">
    <citation type="submission" date="2016-01" db="EMBL/GenBank/DDBJ databases">
        <authorList>
            <person name="Oliw E.H."/>
        </authorList>
    </citation>
    <scope>NUCLEOTIDE SEQUENCE [LARGE SCALE GENOMIC DNA]</scope>
    <source>
        <strain evidence="10 11">FRB97</strain>
    </source>
</reference>
<evidence type="ECO:0000256" key="1">
    <source>
        <dbReference type="ARBA" id="ARBA00004429"/>
    </source>
</evidence>
<evidence type="ECO:0000313" key="11">
    <source>
        <dbReference type="Proteomes" id="UP000217182"/>
    </source>
</evidence>
<dbReference type="PANTHER" id="PTHR30151">
    <property type="entry name" value="ALKANE SULFONATE ABC TRANSPORTER-RELATED, MEMBRANE SUBUNIT"/>
    <property type="match status" value="1"/>
</dbReference>
<sequence>MPTYLLDRTVKREKIAGQRIWLTGLLAAAAWLAAGLITTYWPNVNRQWPYSQAWAGLQLALGVALLALALSYRQWQGRGQRLQRAGQWLIALPLFFSLWELLTVKTGALPLPFFAPPQALIEVYLTDWPRLLNSLYHSLSLLLLGVAIGTLVGFISGVSIGWSQRIGYWVHPILRILGPVPSTALLPLCLFIFPSSFGASVFLIALATWFPVTVLTWSGVANIDKAYYDVARTLGASQRFLIFHVAIPAALPNVFVGLFMGLGASFSVLIVAEMVGVKAGIGFYLQWAQGWAAYPNMYAALIVMAFLCSGLISLLFFVRDRLLSWQKGVMKW</sequence>
<comment type="similarity">
    <text evidence="8">Belongs to the binding-protein-dependent transport system permease family.</text>
</comment>
<gene>
    <name evidence="10" type="ORF">AWC35_21260</name>
</gene>
<feature type="transmembrane region" description="Helical" evidence="8">
    <location>
        <begin position="173"/>
        <end position="193"/>
    </location>
</feature>
<dbReference type="InterPro" id="IPR000515">
    <property type="entry name" value="MetI-like"/>
</dbReference>
<dbReference type="Proteomes" id="UP000217182">
    <property type="component" value="Chromosome"/>
</dbReference>
<feature type="transmembrane region" description="Helical" evidence="8">
    <location>
        <begin position="135"/>
        <end position="161"/>
    </location>
</feature>
<name>A0A250B665_9GAMM</name>
<feature type="transmembrane region" description="Helical" evidence="8">
    <location>
        <begin position="53"/>
        <end position="73"/>
    </location>
</feature>
<dbReference type="SUPFAM" id="SSF161098">
    <property type="entry name" value="MetI-like"/>
    <property type="match status" value="1"/>
</dbReference>
<proteinExistence type="inferred from homology"/>
<keyword evidence="4" id="KW-0997">Cell inner membrane</keyword>
<accession>A0A250B665</accession>
<feature type="transmembrane region" description="Helical" evidence="8">
    <location>
        <begin position="85"/>
        <end position="102"/>
    </location>
</feature>
<feature type="transmembrane region" description="Helical" evidence="8">
    <location>
        <begin position="199"/>
        <end position="220"/>
    </location>
</feature>
<protein>
    <submittedName>
        <fullName evidence="10">Sulfonate ABC transporter permease</fullName>
    </submittedName>
</protein>
<dbReference type="PROSITE" id="PS50928">
    <property type="entry name" value="ABC_TM1"/>
    <property type="match status" value="1"/>
</dbReference>
<feature type="domain" description="ABC transmembrane type-1" evidence="9">
    <location>
        <begin position="131"/>
        <end position="316"/>
    </location>
</feature>
<evidence type="ECO:0000256" key="6">
    <source>
        <dbReference type="ARBA" id="ARBA00022989"/>
    </source>
</evidence>
<dbReference type="Gene3D" id="1.10.3720.10">
    <property type="entry name" value="MetI-like"/>
    <property type="match status" value="1"/>
</dbReference>
<evidence type="ECO:0000256" key="8">
    <source>
        <dbReference type="RuleBase" id="RU363032"/>
    </source>
</evidence>
<keyword evidence="5 8" id="KW-0812">Transmembrane</keyword>
<dbReference type="RefSeq" id="WP_095848244.1">
    <property type="nucleotide sequence ID" value="NZ_CP014136.1"/>
</dbReference>
<dbReference type="PANTHER" id="PTHR30151:SF0">
    <property type="entry name" value="ABC TRANSPORTER PERMEASE PROTEIN MJ0413-RELATED"/>
    <property type="match status" value="1"/>
</dbReference>
<evidence type="ECO:0000256" key="4">
    <source>
        <dbReference type="ARBA" id="ARBA00022519"/>
    </source>
</evidence>
<evidence type="ECO:0000256" key="5">
    <source>
        <dbReference type="ARBA" id="ARBA00022692"/>
    </source>
</evidence>
<keyword evidence="3" id="KW-1003">Cell membrane</keyword>
<dbReference type="EMBL" id="CP014136">
    <property type="protein sequence ID" value="ATA21664.1"/>
    <property type="molecule type" value="Genomic_DNA"/>
</dbReference>
<dbReference type="GO" id="GO:0055085">
    <property type="term" value="P:transmembrane transport"/>
    <property type="evidence" value="ECO:0007669"/>
    <property type="project" value="InterPro"/>
</dbReference>
<feature type="transmembrane region" description="Helical" evidence="8">
    <location>
        <begin position="240"/>
        <end position="260"/>
    </location>
</feature>
<dbReference type="InterPro" id="IPR035906">
    <property type="entry name" value="MetI-like_sf"/>
</dbReference>
<dbReference type="CDD" id="cd06261">
    <property type="entry name" value="TM_PBP2"/>
    <property type="match status" value="1"/>
</dbReference>
<dbReference type="GO" id="GO:0005886">
    <property type="term" value="C:plasma membrane"/>
    <property type="evidence" value="ECO:0007669"/>
    <property type="project" value="UniProtKB-SubCell"/>
</dbReference>
<dbReference type="OrthoDB" id="9804353at2"/>
<dbReference type="Pfam" id="PF00528">
    <property type="entry name" value="BPD_transp_1"/>
    <property type="match status" value="1"/>
</dbReference>
<evidence type="ECO:0000259" key="9">
    <source>
        <dbReference type="PROSITE" id="PS50928"/>
    </source>
</evidence>
<feature type="transmembrane region" description="Helical" evidence="8">
    <location>
        <begin position="20"/>
        <end position="41"/>
    </location>
</feature>
<keyword evidence="2 8" id="KW-0813">Transport</keyword>
<dbReference type="KEGG" id="gqu:AWC35_21260"/>
<dbReference type="AlphaFoldDB" id="A0A250B665"/>
<keyword evidence="6 8" id="KW-1133">Transmembrane helix</keyword>
<comment type="subcellular location">
    <subcellularLocation>
        <location evidence="1">Cell inner membrane</location>
        <topology evidence="1">Multi-pass membrane protein</topology>
    </subcellularLocation>
    <subcellularLocation>
        <location evidence="8">Cell membrane</location>
        <topology evidence="8">Multi-pass membrane protein</topology>
    </subcellularLocation>
</comment>
<keyword evidence="11" id="KW-1185">Reference proteome</keyword>
<evidence type="ECO:0000256" key="3">
    <source>
        <dbReference type="ARBA" id="ARBA00022475"/>
    </source>
</evidence>
<evidence type="ECO:0000256" key="7">
    <source>
        <dbReference type="ARBA" id="ARBA00023136"/>
    </source>
</evidence>
<evidence type="ECO:0000313" key="10">
    <source>
        <dbReference type="EMBL" id="ATA21664.1"/>
    </source>
</evidence>
<evidence type="ECO:0000256" key="2">
    <source>
        <dbReference type="ARBA" id="ARBA00022448"/>
    </source>
</evidence>